<dbReference type="InterPro" id="IPR003090">
    <property type="entry name" value="Alpha-crystallin_N"/>
</dbReference>
<dbReference type="PANTHER" id="PTHR45640:SF14">
    <property type="entry name" value="ALPHA-CRYSTALLIN A CHAIN"/>
    <property type="match status" value="1"/>
</dbReference>
<dbReference type="InterPro" id="IPR055269">
    <property type="entry name" value="Alpha-crystallin/HSP_16"/>
</dbReference>
<reference evidence="15" key="2">
    <citation type="submission" date="2025-09" db="UniProtKB">
        <authorList>
            <consortium name="Ensembl"/>
        </authorList>
    </citation>
    <scope>IDENTIFICATION</scope>
</reference>
<dbReference type="GO" id="GO:0005212">
    <property type="term" value="F:structural constituent of eye lens"/>
    <property type="evidence" value="ECO:0007669"/>
    <property type="project" value="UniProtKB-KW"/>
</dbReference>
<evidence type="ECO:0000256" key="12">
    <source>
        <dbReference type="RuleBase" id="RU003616"/>
    </source>
</evidence>
<evidence type="ECO:0000256" key="5">
    <source>
        <dbReference type="ARBA" id="ARBA00022613"/>
    </source>
</evidence>
<dbReference type="GO" id="GO:0005737">
    <property type="term" value="C:cytoplasm"/>
    <property type="evidence" value="ECO:0007669"/>
    <property type="project" value="UniProtKB-SubCell"/>
</dbReference>
<dbReference type="PANTHER" id="PTHR45640">
    <property type="entry name" value="HEAT SHOCK PROTEIN HSP-12.2-RELATED"/>
    <property type="match status" value="1"/>
</dbReference>
<dbReference type="Proteomes" id="UP000694523">
    <property type="component" value="Unplaced"/>
</dbReference>
<evidence type="ECO:0000256" key="8">
    <source>
        <dbReference type="ARBA" id="ARBA00023242"/>
    </source>
</evidence>
<dbReference type="GO" id="GO:0051082">
    <property type="term" value="F:unfolded protein binding"/>
    <property type="evidence" value="ECO:0007669"/>
    <property type="project" value="TreeGrafter"/>
</dbReference>
<evidence type="ECO:0000256" key="4">
    <source>
        <dbReference type="ARBA" id="ARBA00022490"/>
    </source>
</evidence>
<dbReference type="Pfam" id="PF00011">
    <property type="entry name" value="HSP20"/>
    <property type="match status" value="1"/>
</dbReference>
<accession>A0A8C6SFB8</accession>
<feature type="domain" description="SHSP" evidence="14">
    <location>
        <begin position="70"/>
        <end position="182"/>
    </location>
</feature>
<dbReference type="GO" id="GO:0002088">
    <property type="term" value="P:lens development in camera-type eye"/>
    <property type="evidence" value="ECO:0007669"/>
    <property type="project" value="TreeGrafter"/>
</dbReference>
<dbReference type="PROSITE" id="PS01031">
    <property type="entry name" value="SHSP"/>
    <property type="match status" value="1"/>
</dbReference>
<dbReference type="Pfam" id="PF00525">
    <property type="entry name" value="Crystallin"/>
    <property type="match status" value="1"/>
</dbReference>
<feature type="binding site" evidence="10">
    <location>
        <position position="120"/>
    </location>
    <ligand>
        <name>Zn(2+)</name>
        <dbReference type="ChEBI" id="CHEBI:29105"/>
        <label>1</label>
    </ligand>
</feature>
<dbReference type="PRINTS" id="PR00299">
    <property type="entry name" value="ACRYSTALLIN"/>
</dbReference>
<feature type="binding site" evidence="10">
    <location>
        <position position="125"/>
    </location>
    <ligand>
        <name>Zn(2+)</name>
        <dbReference type="ChEBI" id="CHEBI:29105"/>
        <label>1</label>
    </ligand>
</feature>
<dbReference type="GO" id="GO:0046872">
    <property type="term" value="F:metal ion binding"/>
    <property type="evidence" value="ECO:0007669"/>
    <property type="project" value="UniProtKB-KW"/>
</dbReference>
<comment type="similarity">
    <text evidence="9 11 12">Belongs to the small heat shock protein (HSP20) family.</text>
</comment>
<dbReference type="InterPro" id="IPR008978">
    <property type="entry name" value="HSP20-like_chaperone"/>
</dbReference>
<evidence type="ECO:0000256" key="11">
    <source>
        <dbReference type="PROSITE-ProRule" id="PRU00285"/>
    </source>
</evidence>
<evidence type="ECO:0000256" key="2">
    <source>
        <dbReference type="ARBA" id="ARBA00004496"/>
    </source>
</evidence>
<dbReference type="PIRSF" id="PIRSF036514">
    <property type="entry name" value="Sm_HSP_B1"/>
    <property type="match status" value="1"/>
</dbReference>
<dbReference type="GO" id="GO:0009408">
    <property type="term" value="P:response to heat"/>
    <property type="evidence" value="ECO:0007669"/>
    <property type="project" value="TreeGrafter"/>
</dbReference>
<dbReference type="GO" id="GO:0005634">
    <property type="term" value="C:nucleus"/>
    <property type="evidence" value="ECO:0007669"/>
    <property type="project" value="UniProtKB-SubCell"/>
</dbReference>
<evidence type="ECO:0000313" key="15">
    <source>
        <dbReference type="Ensembl" id="ENSNMLP00000006036.1"/>
    </source>
</evidence>
<feature type="region of interest" description="Disordered" evidence="13">
    <location>
        <begin position="162"/>
        <end position="191"/>
    </location>
</feature>
<feature type="compositionally biased region" description="Basic and acidic residues" evidence="13">
    <location>
        <begin position="171"/>
        <end position="185"/>
    </location>
</feature>
<evidence type="ECO:0000256" key="9">
    <source>
        <dbReference type="PIRNR" id="PIRNR036514"/>
    </source>
</evidence>
<evidence type="ECO:0000256" key="13">
    <source>
        <dbReference type="SAM" id="MobiDB-lite"/>
    </source>
</evidence>
<evidence type="ECO:0000256" key="3">
    <source>
        <dbReference type="ARBA" id="ARBA00018827"/>
    </source>
</evidence>
<evidence type="ECO:0000256" key="1">
    <source>
        <dbReference type="ARBA" id="ARBA00004123"/>
    </source>
</evidence>
<proteinExistence type="inferred from homology"/>
<evidence type="ECO:0000313" key="16">
    <source>
        <dbReference type="Proteomes" id="UP000694523"/>
    </source>
</evidence>
<keyword evidence="6 10" id="KW-0479">Metal-binding</keyword>
<keyword evidence="16" id="KW-1185">Reference proteome</keyword>
<evidence type="ECO:0000256" key="6">
    <source>
        <dbReference type="ARBA" id="ARBA00022723"/>
    </source>
</evidence>
<evidence type="ECO:0000259" key="14">
    <source>
        <dbReference type="PROSITE" id="PS01031"/>
    </source>
</evidence>
<comment type="subcellular location">
    <subcellularLocation>
        <location evidence="2">Cytoplasm</location>
    </subcellularLocation>
    <subcellularLocation>
        <location evidence="1">Nucleus</location>
    </subcellularLocation>
</comment>
<feature type="binding site" evidence="10">
    <location>
        <position position="118"/>
    </location>
    <ligand>
        <name>Zn(2+)</name>
        <dbReference type="ChEBI" id="CHEBI:29105"/>
        <label>1</label>
    </ligand>
</feature>
<keyword evidence="7 10" id="KW-0862">Zinc</keyword>
<dbReference type="InterPro" id="IPR002068">
    <property type="entry name" value="A-crystallin/Hsp20_dom"/>
</dbReference>
<dbReference type="SUPFAM" id="SSF49764">
    <property type="entry name" value="HSP20-like chaperones"/>
    <property type="match status" value="1"/>
</dbReference>
<dbReference type="GO" id="GO:0042026">
    <property type="term" value="P:protein refolding"/>
    <property type="evidence" value="ECO:0007669"/>
    <property type="project" value="TreeGrafter"/>
</dbReference>
<organism evidence="15 16">
    <name type="scientific">Neogobius melanostomus</name>
    <name type="common">round goby</name>
    <dbReference type="NCBI Taxonomy" id="47308"/>
    <lineage>
        <taxon>Eukaryota</taxon>
        <taxon>Metazoa</taxon>
        <taxon>Chordata</taxon>
        <taxon>Craniata</taxon>
        <taxon>Vertebrata</taxon>
        <taxon>Euteleostomi</taxon>
        <taxon>Actinopterygii</taxon>
        <taxon>Neopterygii</taxon>
        <taxon>Teleostei</taxon>
        <taxon>Neoteleostei</taxon>
        <taxon>Acanthomorphata</taxon>
        <taxon>Gobiaria</taxon>
        <taxon>Gobiiformes</taxon>
        <taxon>Gobioidei</taxon>
        <taxon>Gobiidae</taxon>
        <taxon>Benthophilinae</taxon>
        <taxon>Neogobiini</taxon>
        <taxon>Neogobius</taxon>
    </lineage>
</organism>
<keyword evidence="5" id="KW-0273">Eye lens protein</keyword>
<keyword evidence="4" id="KW-0963">Cytoplasm</keyword>
<dbReference type="AlphaFoldDB" id="A0A8C6SFB8"/>
<dbReference type="InterPro" id="IPR001436">
    <property type="entry name" value="Alpha-crystallin/sHSP_animal"/>
</dbReference>
<evidence type="ECO:0000256" key="7">
    <source>
        <dbReference type="ARBA" id="ARBA00022833"/>
    </source>
</evidence>
<name>A0A8C6SFB8_9GOBI</name>
<reference evidence="15" key="1">
    <citation type="submission" date="2025-08" db="UniProtKB">
        <authorList>
            <consortium name="Ensembl"/>
        </authorList>
    </citation>
    <scope>IDENTIFICATION</scope>
</reference>
<dbReference type="Ensembl" id="ENSNMLT00000006919.1">
    <property type="protein sequence ID" value="ENSNMLP00000006036.1"/>
    <property type="gene ID" value="ENSNMLG00000004428.1"/>
</dbReference>
<evidence type="ECO:0000256" key="10">
    <source>
        <dbReference type="PIRSR" id="PIRSR036514-1"/>
    </source>
</evidence>
<dbReference type="GO" id="GO:0043066">
    <property type="term" value="P:negative regulation of apoptotic process"/>
    <property type="evidence" value="ECO:0007669"/>
    <property type="project" value="TreeGrafter"/>
</dbReference>
<dbReference type="Gene3D" id="2.60.40.790">
    <property type="match status" value="1"/>
</dbReference>
<keyword evidence="8" id="KW-0539">Nucleus</keyword>
<sequence>MPFQSYPSDTPQTSTMDISIQHPWFRRALGSAYPARLFDQFFGEGLFDHDIFPYAPSTISPYYKQSLFRNYWDFNNSGVSEVRSDRDRFSIYLDVKHFSPDELNVRVTDDYVEIQGKHGERQDDHGFVSREFHRRYRLPSNVDQSAITCCLSANGMLTLCGPKVNGGNEAGRGERSIPVTRDDKTNATPSS</sequence>
<protein>
    <recommendedName>
        <fullName evidence="3">Alpha-crystallin A chain</fullName>
    </recommendedName>
</protein>